<organism evidence="2 3">
    <name type="scientific">Maritimibacter harenae</name>
    <dbReference type="NCBI Taxonomy" id="2606218"/>
    <lineage>
        <taxon>Bacteria</taxon>
        <taxon>Pseudomonadati</taxon>
        <taxon>Pseudomonadota</taxon>
        <taxon>Alphaproteobacteria</taxon>
        <taxon>Rhodobacterales</taxon>
        <taxon>Roseobacteraceae</taxon>
        <taxon>Maritimibacter</taxon>
    </lineage>
</organism>
<keyword evidence="1" id="KW-0472">Membrane</keyword>
<accession>A0A845M528</accession>
<dbReference type="RefSeq" id="WP_161352238.1">
    <property type="nucleotide sequence ID" value="NZ_WTUX01000017.1"/>
</dbReference>
<dbReference type="InterPro" id="IPR019201">
    <property type="entry name" value="DUF2065"/>
</dbReference>
<reference evidence="2 3" key="1">
    <citation type="submission" date="2019-12" db="EMBL/GenBank/DDBJ databases">
        <title>Maritimibacter sp. nov. sp. isolated from sea sand.</title>
        <authorList>
            <person name="Kim J."/>
            <person name="Jeong S.E."/>
            <person name="Jung H.S."/>
            <person name="Jeon C.O."/>
        </authorList>
    </citation>
    <scope>NUCLEOTIDE SEQUENCE [LARGE SCALE GENOMIC DNA]</scope>
    <source>
        <strain evidence="2 3">DP07</strain>
    </source>
</reference>
<evidence type="ECO:0000313" key="2">
    <source>
        <dbReference type="EMBL" id="MZR14119.1"/>
    </source>
</evidence>
<keyword evidence="3" id="KW-1185">Reference proteome</keyword>
<protein>
    <submittedName>
        <fullName evidence="2">DUF2065 family protein</fullName>
    </submittedName>
</protein>
<evidence type="ECO:0000313" key="3">
    <source>
        <dbReference type="Proteomes" id="UP000467322"/>
    </source>
</evidence>
<feature type="transmembrane region" description="Helical" evidence="1">
    <location>
        <begin position="6"/>
        <end position="22"/>
    </location>
</feature>
<dbReference type="AlphaFoldDB" id="A0A845M528"/>
<proteinExistence type="predicted"/>
<dbReference type="EMBL" id="WTUX01000017">
    <property type="protein sequence ID" value="MZR14119.1"/>
    <property type="molecule type" value="Genomic_DNA"/>
</dbReference>
<keyword evidence="1" id="KW-0812">Transmembrane</keyword>
<gene>
    <name evidence="2" type="ORF">GQE99_13940</name>
</gene>
<sequence length="61" mass="6526">MTWALTGLGLVLVIEGLVFALLPGRLDQLLAAIATLSREQRRLIGLFAVAAGVVLIWLVRG</sequence>
<comment type="caution">
    <text evidence="2">The sequence shown here is derived from an EMBL/GenBank/DDBJ whole genome shotgun (WGS) entry which is preliminary data.</text>
</comment>
<keyword evidence="1" id="KW-1133">Transmembrane helix</keyword>
<feature type="transmembrane region" description="Helical" evidence="1">
    <location>
        <begin position="43"/>
        <end position="59"/>
    </location>
</feature>
<evidence type="ECO:0000256" key="1">
    <source>
        <dbReference type="SAM" id="Phobius"/>
    </source>
</evidence>
<dbReference type="Proteomes" id="UP000467322">
    <property type="component" value="Unassembled WGS sequence"/>
</dbReference>
<name>A0A845M528_9RHOB</name>
<dbReference type="Pfam" id="PF09838">
    <property type="entry name" value="DUF2065"/>
    <property type="match status" value="1"/>
</dbReference>